<evidence type="ECO:0000256" key="5">
    <source>
        <dbReference type="ARBA" id="ARBA00022729"/>
    </source>
</evidence>
<sequence>MQTTAKTIEKIVSAKNNRKKFFAGATAVAASCVLVHASGFRLPEQSLNGTALNSAYIAGAYGADASYYNPANMSFGRESSVYSVELDGSLIFIPGFSFTTGDRSVYECANNNQCATQVSGRAKTTLQPVPKLFFKTRAYGSENWKTSLGFSFTTPSGLSMDWNGTGGGFLDDVGIAMLELNPVVSLSYKDIVSFGGGFRAIYTSGSFNNTLYVPYSLGGIINGVTKTEQESNAADWGFGYNAAMSVKPFAFADNKILNSTTIAVTYRSEVAFNMKGSLTSKSYIDSYGMKGIVGMDADLTLFADLPHILNIAISQDYGRIRAEFVYERTFYGSARIFEFAYTNQYFYNIEGNLKDTAEAAANAANYDAVKYGNGWRDASAYRLGVTYFGDKWTFMGGIAYDETPAPQGKFGIPDADAYIMSFGLRRNFIEDKLNVGLGYSLALKDNRKSFIQSKDGLGQLHLLTIGAKYTW</sequence>
<keyword evidence="4" id="KW-0812">Transmembrane</keyword>
<dbReference type="Gene3D" id="2.40.160.60">
    <property type="entry name" value="Outer membrane protein transport protein (OMPP1/FadL/TodX)"/>
    <property type="match status" value="1"/>
</dbReference>
<evidence type="ECO:0000256" key="6">
    <source>
        <dbReference type="ARBA" id="ARBA00023136"/>
    </source>
</evidence>
<dbReference type="RefSeq" id="WP_034344824.1">
    <property type="nucleotide sequence ID" value="NZ_FZNG01000019.1"/>
</dbReference>
<evidence type="ECO:0000313" key="8">
    <source>
        <dbReference type="EMBL" id="TLD83641.1"/>
    </source>
</evidence>
<dbReference type="Pfam" id="PF03349">
    <property type="entry name" value="Toluene_X"/>
    <property type="match status" value="1"/>
</dbReference>
<evidence type="ECO:0000256" key="7">
    <source>
        <dbReference type="ARBA" id="ARBA00023237"/>
    </source>
</evidence>
<gene>
    <name evidence="8" type="ORF">LS81_004510</name>
</gene>
<keyword evidence="5" id="KW-0732">Signal</keyword>
<proteinExistence type="inferred from homology"/>
<organism evidence="8 9">
    <name type="scientific">Helicobacter trogontum</name>
    <dbReference type="NCBI Taxonomy" id="50960"/>
    <lineage>
        <taxon>Bacteria</taxon>
        <taxon>Pseudomonadati</taxon>
        <taxon>Campylobacterota</taxon>
        <taxon>Epsilonproteobacteria</taxon>
        <taxon>Campylobacterales</taxon>
        <taxon>Helicobacteraceae</taxon>
        <taxon>Helicobacter</taxon>
    </lineage>
</organism>
<dbReference type="InterPro" id="IPR005017">
    <property type="entry name" value="OMPP1/FadL/TodX"/>
</dbReference>
<protein>
    <recommendedName>
        <fullName evidence="10">Transporter</fullName>
    </recommendedName>
</protein>
<evidence type="ECO:0000313" key="9">
    <source>
        <dbReference type="Proteomes" id="UP000029878"/>
    </source>
</evidence>
<dbReference type="Proteomes" id="UP000029878">
    <property type="component" value="Unassembled WGS sequence"/>
</dbReference>
<evidence type="ECO:0000256" key="2">
    <source>
        <dbReference type="ARBA" id="ARBA00008163"/>
    </source>
</evidence>
<dbReference type="AlphaFoldDB" id="A0A4U8SCB7"/>
<dbReference type="GO" id="GO:0015483">
    <property type="term" value="F:long-chain fatty acid transporting porin activity"/>
    <property type="evidence" value="ECO:0007669"/>
    <property type="project" value="TreeGrafter"/>
</dbReference>
<dbReference type="PROSITE" id="PS51257">
    <property type="entry name" value="PROKAR_LIPOPROTEIN"/>
    <property type="match status" value="1"/>
</dbReference>
<evidence type="ECO:0000256" key="1">
    <source>
        <dbReference type="ARBA" id="ARBA00004571"/>
    </source>
</evidence>
<dbReference type="EMBL" id="JRPL02000007">
    <property type="protein sequence ID" value="TLD83641.1"/>
    <property type="molecule type" value="Genomic_DNA"/>
</dbReference>
<keyword evidence="7" id="KW-0998">Cell outer membrane</keyword>
<evidence type="ECO:0008006" key="10">
    <source>
        <dbReference type="Google" id="ProtNLM"/>
    </source>
</evidence>
<keyword evidence="6" id="KW-0472">Membrane</keyword>
<keyword evidence="3" id="KW-1134">Transmembrane beta strand</keyword>
<dbReference type="PANTHER" id="PTHR35093:SF8">
    <property type="entry name" value="OUTER MEMBRANE PROTEIN NMB0088-RELATED"/>
    <property type="match status" value="1"/>
</dbReference>
<comment type="similarity">
    <text evidence="2">Belongs to the OmpP1/FadL family.</text>
</comment>
<dbReference type="OrthoDB" id="9542at2"/>
<dbReference type="GO" id="GO:0009279">
    <property type="term" value="C:cell outer membrane"/>
    <property type="evidence" value="ECO:0007669"/>
    <property type="project" value="UniProtKB-SubCell"/>
</dbReference>
<comment type="subcellular location">
    <subcellularLocation>
        <location evidence="1">Cell outer membrane</location>
        <topology evidence="1">Multi-pass membrane protein</topology>
    </subcellularLocation>
</comment>
<accession>A0A4U8SCB7</accession>
<comment type="caution">
    <text evidence="8">The sequence shown here is derived from an EMBL/GenBank/DDBJ whole genome shotgun (WGS) entry which is preliminary data.</text>
</comment>
<evidence type="ECO:0000256" key="4">
    <source>
        <dbReference type="ARBA" id="ARBA00022692"/>
    </source>
</evidence>
<dbReference type="SUPFAM" id="SSF56935">
    <property type="entry name" value="Porins"/>
    <property type="match status" value="1"/>
</dbReference>
<dbReference type="PANTHER" id="PTHR35093">
    <property type="entry name" value="OUTER MEMBRANE PROTEIN NMB0088-RELATED"/>
    <property type="match status" value="1"/>
</dbReference>
<reference evidence="8 9" key="1">
    <citation type="journal article" date="2014" name="Genome Announc.">
        <title>Draft genome sequences of eight enterohepatic helicobacter species isolated from both laboratory and wild rodents.</title>
        <authorList>
            <person name="Sheh A."/>
            <person name="Shen Z."/>
            <person name="Fox J.G."/>
        </authorList>
    </citation>
    <scope>NUCLEOTIDE SEQUENCE [LARGE SCALE GENOMIC DNA]</scope>
    <source>
        <strain evidence="8 9">ATCC 700114</strain>
    </source>
</reference>
<name>A0A4U8SCB7_9HELI</name>
<evidence type="ECO:0000256" key="3">
    <source>
        <dbReference type="ARBA" id="ARBA00022452"/>
    </source>
</evidence>